<evidence type="ECO:0000313" key="1">
    <source>
        <dbReference type="EMBL" id="DAD39771.1"/>
    </source>
</evidence>
<dbReference type="AlphaFoldDB" id="A0A822Z7W4"/>
<keyword evidence="2" id="KW-1185">Reference proteome</keyword>
<gene>
    <name evidence="1" type="ORF">HUJ06_014094</name>
</gene>
<proteinExistence type="predicted"/>
<dbReference type="Gene3D" id="2.10.25.10">
    <property type="entry name" value="Laminin"/>
    <property type="match status" value="1"/>
</dbReference>
<evidence type="ECO:0008006" key="3">
    <source>
        <dbReference type="Google" id="ProtNLM"/>
    </source>
</evidence>
<sequence length="125" mass="13398">MAPVPALDAARLPFQMVFIPLTSDSPVVLDWVIPDDNCTYAIKNRTSYACGDNTDCSDSSNPNGGYNCHCTHVCTNTVGSYNCSCPKGTHGDGFKGGSGTGCIKNQSRVIEIALGNINYIFQFHL</sequence>
<accession>A0A822Z7W4</accession>
<dbReference type="Proteomes" id="UP000607653">
    <property type="component" value="Unassembled WGS sequence"/>
</dbReference>
<reference evidence="1 2" key="1">
    <citation type="journal article" date="2020" name="Mol. Biol. Evol.">
        <title>Distinct Expression and Methylation Patterns for Genes with Different Fates following a Single Whole-Genome Duplication in Flowering Plants.</title>
        <authorList>
            <person name="Shi T."/>
            <person name="Rahmani R.S."/>
            <person name="Gugger P.F."/>
            <person name="Wang M."/>
            <person name="Li H."/>
            <person name="Zhang Y."/>
            <person name="Li Z."/>
            <person name="Wang Q."/>
            <person name="Van de Peer Y."/>
            <person name="Marchal K."/>
            <person name="Chen J."/>
        </authorList>
    </citation>
    <scope>NUCLEOTIDE SEQUENCE [LARGE SCALE GENOMIC DNA]</scope>
    <source>
        <tissue evidence="1">Leaf</tissue>
    </source>
</reference>
<organism evidence="1 2">
    <name type="scientific">Nelumbo nucifera</name>
    <name type="common">Sacred lotus</name>
    <dbReference type="NCBI Taxonomy" id="4432"/>
    <lineage>
        <taxon>Eukaryota</taxon>
        <taxon>Viridiplantae</taxon>
        <taxon>Streptophyta</taxon>
        <taxon>Embryophyta</taxon>
        <taxon>Tracheophyta</taxon>
        <taxon>Spermatophyta</taxon>
        <taxon>Magnoliopsida</taxon>
        <taxon>Proteales</taxon>
        <taxon>Nelumbonaceae</taxon>
        <taxon>Nelumbo</taxon>
    </lineage>
</organism>
<name>A0A822Z7W4_NELNU</name>
<protein>
    <recommendedName>
        <fullName evidence="3">Wall-associated receptor kinase 2-like</fullName>
    </recommendedName>
</protein>
<dbReference type="EMBL" id="DUZY01000005">
    <property type="protein sequence ID" value="DAD39771.1"/>
    <property type="molecule type" value="Genomic_DNA"/>
</dbReference>
<evidence type="ECO:0000313" key="2">
    <source>
        <dbReference type="Proteomes" id="UP000607653"/>
    </source>
</evidence>
<comment type="caution">
    <text evidence="1">The sequence shown here is derived from an EMBL/GenBank/DDBJ whole genome shotgun (WGS) entry which is preliminary data.</text>
</comment>
<dbReference type="CDD" id="cd00054">
    <property type="entry name" value="EGF_CA"/>
    <property type="match status" value="1"/>
</dbReference>